<reference evidence="6 7" key="1">
    <citation type="journal article" date="2010" name="Nature">
        <title>The Ectocarpus genome and the independent evolution of multicellularity in brown algae.</title>
        <authorList>
            <person name="Cock J.M."/>
            <person name="Sterck L."/>
            <person name="Rouze P."/>
            <person name="Scornet D."/>
            <person name="Allen A.E."/>
            <person name="Amoutzias G."/>
            <person name="Anthouard V."/>
            <person name="Artiguenave F."/>
            <person name="Aury J.M."/>
            <person name="Badger J.H."/>
            <person name="Beszteri B."/>
            <person name="Billiau K."/>
            <person name="Bonnet E."/>
            <person name="Bothwell J.H."/>
            <person name="Bowler C."/>
            <person name="Boyen C."/>
            <person name="Brownlee C."/>
            <person name="Carrano C.J."/>
            <person name="Charrier B."/>
            <person name="Cho G.Y."/>
            <person name="Coelho S.M."/>
            <person name="Collen J."/>
            <person name="Corre E."/>
            <person name="Da Silva C."/>
            <person name="Delage L."/>
            <person name="Delaroque N."/>
            <person name="Dittami S.M."/>
            <person name="Doulbeau S."/>
            <person name="Elias M."/>
            <person name="Farnham G."/>
            <person name="Gachon C.M."/>
            <person name="Gschloessl B."/>
            <person name="Heesch S."/>
            <person name="Jabbari K."/>
            <person name="Jubin C."/>
            <person name="Kawai H."/>
            <person name="Kimura K."/>
            <person name="Kloareg B."/>
            <person name="Kupper F.C."/>
            <person name="Lang D."/>
            <person name="Le Bail A."/>
            <person name="Leblanc C."/>
            <person name="Lerouge P."/>
            <person name="Lohr M."/>
            <person name="Lopez P.J."/>
            <person name="Martens C."/>
            <person name="Maumus F."/>
            <person name="Michel G."/>
            <person name="Miranda-Saavedra D."/>
            <person name="Morales J."/>
            <person name="Moreau H."/>
            <person name="Motomura T."/>
            <person name="Nagasato C."/>
            <person name="Napoli C.A."/>
            <person name="Nelson D.R."/>
            <person name="Nyvall-Collen P."/>
            <person name="Peters A.F."/>
            <person name="Pommier C."/>
            <person name="Potin P."/>
            <person name="Poulain J."/>
            <person name="Quesneville H."/>
            <person name="Read B."/>
            <person name="Rensing S.A."/>
            <person name="Ritter A."/>
            <person name="Rousvoal S."/>
            <person name="Samanta M."/>
            <person name="Samson G."/>
            <person name="Schroeder D.C."/>
            <person name="Segurens B."/>
            <person name="Strittmatter M."/>
            <person name="Tonon T."/>
            <person name="Tregear J.W."/>
            <person name="Valentin K."/>
            <person name="von Dassow P."/>
            <person name="Yamagishi T."/>
            <person name="Van de Peer Y."/>
            <person name="Wincker P."/>
        </authorList>
    </citation>
    <scope>NUCLEOTIDE SEQUENCE [LARGE SCALE GENOMIC DNA]</scope>
    <source>
        <strain evidence="7">Ec32 / CCAP1310/4</strain>
    </source>
</reference>
<dbReference type="InterPro" id="IPR002986">
    <property type="entry name" value="DAP_deCOOHase_LysA"/>
</dbReference>
<dbReference type="InterPro" id="IPR029066">
    <property type="entry name" value="PLP-binding_barrel"/>
</dbReference>
<organism evidence="6 7">
    <name type="scientific">Ectocarpus siliculosus</name>
    <name type="common">Brown alga</name>
    <name type="synonym">Conferva siliculosa</name>
    <dbReference type="NCBI Taxonomy" id="2880"/>
    <lineage>
        <taxon>Eukaryota</taxon>
        <taxon>Sar</taxon>
        <taxon>Stramenopiles</taxon>
        <taxon>Ochrophyta</taxon>
        <taxon>PX clade</taxon>
        <taxon>Phaeophyceae</taxon>
        <taxon>Ectocarpales</taxon>
        <taxon>Ectocarpaceae</taxon>
        <taxon>Ectocarpus</taxon>
    </lineage>
</organism>
<dbReference type="GO" id="GO:0008836">
    <property type="term" value="F:diaminopimelate decarboxylase activity"/>
    <property type="evidence" value="ECO:0007669"/>
    <property type="project" value="InterPro"/>
</dbReference>
<evidence type="ECO:0000313" key="6">
    <source>
        <dbReference type="EMBL" id="CBJ32423.1"/>
    </source>
</evidence>
<dbReference type="AlphaFoldDB" id="D7FY10"/>
<dbReference type="SUPFAM" id="SSF51419">
    <property type="entry name" value="PLP-binding barrel"/>
    <property type="match status" value="1"/>
</dbReference>
<feature type="domain" description="Orn/DAP/Arg decarboxylase 2 C-terminal" evidence="5">
    <location>
        <begin position="159"/>
        <end position="263"/>
    </location>
</feature>
<dbReference type="STRING" id="2880.D7FY10"/>
<dbReference type="Gene3D" id="2.40.37.10">
    <property type="entry name" value="Lyase, Ornithine Decarboxylase, Chain A, domain 1"/>
    <property type="match status" value="1"/>
</dbReference>
<protein>
    <recommendedName>
        <fullName evidence="5">Orn/DAP/Arg decarboxylase 2 C-terminal domain-containing protein</fullName>
    </recommendedName>
</protein>
<dbReference type="PANTHER" id="PTHR43727:SF2">
    <property type="entry name" value="GROUP IV DECARBOXYLASE"/>
    <property type="match status" value="1"/>
</dbReference>
<dbReference type="eggNOG" id="KOG0622">
    <property type="taxonomic scope" value="Eukaryota"/>
</dbReference>
<accession>D7FY10</accession>
<evidence type="ECO:0000256" key="2">
    <source>
        <dbReference type="ARBA" id="ARBA00022793"/>
    </source>
</evidence>
<dbReference type="GO" id="GO:0009089">
    <property type="term" value="P:lysine biosynthetic process via diaminopimelate"/>
    <property type="evidence" value="ECO:0007669"/>
    <property type="project" value="InterPro"/>
</dbReference>
<dbReference type="Pfam" id="PF00278">
    <property type="entry name" value="Orn_DAP_Arg_deC"/>
    <property type="match status" value="1"/>
</dbReference>
<evidence type="ECO:0000256" key="1">
    <source>
        <dbReference type="ARBA" id="ARBA00001933"/>
    </source>
</evidence>
<keyword evidence="2" id="KW-0210">Decarboxylase</keyword>
<dbReference type="InterPro" id="IPR009006">
    <property type="entry name" value="Ala_racemase/Decarboxylase_C"/>
</dbReference>
<keyword evidence="7" id="KW-1185">Reference proteome</keyword>
<dbReference type="PANTHER" id="PTHR43727">
    <property type="entry name" value="DIAMINOPIMELATE DECARBOXYLASE"/>
    <property type="match status" value="1"/>
</dbReference>
<name>D7FY10_ECTSI</name>
<dbReference type="Gene3D" id="3.20.20.10">
    <property type="entry name" value="Alanine racemase"/>
    <property type="match status" value="1"/>
</dbReference>
<sequence>MGVDINACSLSQLRKIAEEAPGSSVGVRFNPGLGSGGTKSTNVGGPSSSFGIWYEWADEVKEICAGGDLTVSRIHTHIGSGSDPAVWQKVSGMSLDLVRQFPTVTTLNLGGGYKVGRMSGEQSTDLQAIGAPVMGDFEAFAEETGRKLKLEIEPGTFLVANAGSLVCTAQDLVSTGSGGYEFIKLDAGMTELLRPSLYGALHPIVVVPAEGEGGGETAEYVVVGHCCESGDLLTPVSGAASEIERRTLAKAEIGDLVVVEGCGAYVAGMSAKNYNSFPEVPEVLLDSAGELHVVRRRQTLEQIFENEMPLPAGI</sequence>
<proteinExistence type="predicted"/>
<dbReference type="SUPFAM" id="SSF50621">
    <property type="entry name" value="Alanine racemase C-terminal domain-like"/>
    <property type="match status" value="1"/>
</dbReference>
<dbReference type="OrthoDB" id="5034579at2759"/>
<keyword evidence="4" id="KW-0456">Lyase</keyword>
<evidence type="ECO:0000256" key="3">
    <source>
        <dbReference type="ARBA" id="ARBA00022898"/>
    </source>
</evidence>
<dbReference type="InParanoid" id="D7FY10"/>
<dbReference type="InterPro" id="IPR022643">
    <property type="entry name" value="De-COase2_C"/>
</dbReference>
<keyword evidence="3" id="KW-0663">Pyridoxal phosphate</keyword>
<dbReference type="PRINTS" id="PR01181">
    <property type="entry name" value="DAPDCRBXLASE"/>
</dbReference>
<evidence type="ECO:0000256" key="4">
    <source>
        <dbReference type="ARBA" id="ARBA00023239"/>
    </source>
</evidence>
<dbReference type="Proteomes" id="UP000002630">
    <property type="component" value="Unassembled WGS sequence"/>
</dbReference>
<dbReference type="EMBL" id="FN649760">
    <property type="protein sequence ID" value="CBJ32423.1"/>
    <property type="molecule type" value="Genomic_DNA"/>
</dbReference>
<gene>
    <name evidence="6" type="ORF">Esi_0337_0035</name>
</gene>
<evidence type="ECO:0000313" key="7">
    <source>
        <dbReference type="Proteomes" id="UP000002630"/>
    </source>
</evidence>
<evidence type="ECO:0000259" key="5">
    <source>
        <dbReference type="Pfam" id="PF00278"/>
    </source>
</evidence>
<comment type="cofactor">
    <cofactor evidence="1">
        <name>pyridoxal 5'-phosphate</name>
        <dbReference type="ChEBI" id="CHEBI:597326"/>
    </cofactor>
</comment>